<dbReference type="Proteomes" id="UP000198940">
    <property type="component" value="Unassembled WGS sequence"/>
</dbReference>
<proteinExistence type="predicted"/>
<name>A0A1M6WBJ0_9FLAO</name>
<dbReference type="Pfam" id="PF22124">
    <property type="entry name" value="Glyco_hydro_95_cat"/>
    <property type="match status" value="1"/>
</dbReference>
<dbReference type="STRING" id="1055723.SAMN05216293_2236"/>
<dbReference type="InterPro" id="IPR049053">
    <property type="entry name" value="AFCA-like_C"/>
</dbReference>
<dbReference type="Pfam" id="PF14498">
    <property type="entry name" value="Glyco_hyd_65N_2"/>
    <property type="match status" value="1"/>
</dbReference>
<evidence type="ECO:0000259" key="3">
    <source>
        <dbReference type="Pfam" id="PF22124"/>
    </source>
</evidence>
<accession>A0A1M6WBJ0</accession>
<protein>
    <submittedName>
        <fullName evidence="5">Alpha-L-fucosidase 2</fullName>
    </submittedName>
</protein>
<dbReference type="AlphaFoldDB" id="A0A1M6WBJ0"/>
<evidence type="ECO:0000259" key="1">
    <source>
        <dbReference type="Pfam" id="PF14498"/>
    </source>
</evidence>
<dbReference type="EMBL" id="FOKU01000011">
    <property type="protein sequence ID" value="SFC44715.1"/>
    <property type="molecule type" value="Genomic_DNA"/>
</dbReference>
<dbReference type="GO" id="GO:0004560">
    <property type="term" value="F:alpha-L-fucosidase activity"/>
    <property type="evidence" value="ECO:0007669"/>
    <property type="project" value="InterPro"/>
</dbReference>
<dbReference type="InterPro" id="IPR012341">
    <property type="entry name" value="6hp_glycosidase-like_sf"/>
</dbReference>
<dbReference type="OrthoDB" id="9802600at2"/>
<dbReference type="InterPro" id="IPR027414">
    <property type="entry name" value="GH95_N_dom"/>
</dbReference>
<feature type="domain" description="Glycosyl hydrolase family 95 catalytic" evidence="3">
    <location>
        <begin position="309"/>
        <end position="715"/>
    </location>
</feature>
<dbReference type="InterPro" id="IPR054363">
    <property type="entry name" value="GH95_cat"/>
</dbReference>
<dbReference type="PIRSF" id="PIRSF007663">
    <property type="entry name" value="UCP007663"/>
    <property type="match status" value="1"/>
</dbReference>
<dbReference type="Pfam" id="PF21307">
    <property type="entry name" value="Glyco_hydro_95_C"/>
    <property type="match status" value="1"/>
</dbReference>
<feature type="domain" description="Glycosyl hydrolase family 95 N-terminal" evidence="1">
    <location>
        <begin position="42"/>
        <end position="288"/>
    </location>
</feature>
<gene>
    <name evidence="4" type="ORF">SAMN04487891_11175</name>
    <name evidence="5" type="ORF">SAMN05216293_2236</name>
</gene>
<dbReference type="Proteomes" id="UP000184031">
    <property type="component" value="Unassembled WGS sequence"/>
</dbReference>
<dbReference type="PANTHER" id="PTHR31084">
    <property type="entry name" value="ALPHA-L-FUCOSIDASE 2"/>
    <property type="match status" value="1"/>
</dbReference>
<dbReference type="PANTHER" id="PTHR31084:SF0">
    <property type="entry name" value="ALPHA-L-FUCOSIDASE 2"/>
    <property type="match status" value="1"/>
</dbReference>
<comment type="caution">
    <text evidence="5">The sequence shown here is derived from an EMBL/GenBank/DDBJ whole genome shotgun (WGS) entry which is preliminary data.</text>
</comment>
<sequence>MIAKPNTSLTTKPFVSKSTWVLVFVLATIFSSLKAQDSGKVLWYSAPAKEWMQALPIGNGRFGAMVFGNPFKEHLQLNEDSMWAGGPDWEDTRGTPENLEELRQLLREGKTTEVDSLIVEKFSNKTILRSHQTMGDLFIDFKETGEISNYRRELDLDQALASTSYTLNGDHYTQKVFASQPDDAMVMELTTTSPKGLNLELSLSRPEDHGKPTVSVSNPSQNQISMVGQVTQYGGKRFSKPLAIDYGVHFEVRLQVVANDGKITAKEGKVLVIGARKALIFIVGNTSFYHGDSFAEKNEETLSQITPQSFESLLERHISDYQQLYHRVDFELGENNMSHLPTHERLQHCKDGGTDLGLQSLLFQYGRYLLISSSRPNTNPANLQGIWNEHLEAPWNADYHLNINLQMNYWPAEVTNLTELHQPFFNLIDRVLERGRKTAKEQYGINRGSMAHHTTDLWATPFMRAERAYWGSWIHGGGWCAQHYWEHYQFTQDKDFLRNRAYPIFKDIASFYLDWLTWDTKSQKWISTPETSPENSYYNQEGKSAAVSMGSAMGHQIIGEVFDNFLETAQILGIEDELVEEVKTKKASLHPGVVVGKDGRILEWNEPYDEPEKGHRHVSHLYALHPGDDITENNPEAFAAAQKTIDYRLEHGGAGTGWSRVWMINMNARLLDGASAEENIQKFFQISLADNMFDMHPPFQIDGNFGYTAGVAELLIQSHEGFIRLLPALPPNWKNGKITGLKARGNVEVDMSWKNGTLEEVAFRSPSDTNISVKYGSSFVDLQLRANEEIQLNAMLKKQND</sequence>
<dbReference type="Gene3D" id="1.50.10.10">
    <property type="match status" value="1"/>
</dbReference>
<dbReference type="EMBL" id="FRAT01000005">
    <property type="protein sequence ID" value="SHK91064.1"/>
    <property type="molecule type" value="Genomic_DNA"/>
</dbReference>
<evidence type="ECO:0000313" key="6">
    <source>
        <dbReference type="Proteomes" id="UP000184031"/>
    </source>
</evidence>
<dbReference type="GO" id="GO:0005975">
    <property type="term" value="P:carbohydrate metabolic process"/>
    <property type="evidence" value="ECO:0007669"/>
    <property type="project" value="InterPro"/>
</dbReference>
<evidence type="ECO:0000313" key="5">
    <source>
        <dbReference type="EMBL" id="SHK91064.1"/>
    </source>
</evidence>
<evidence type="ECO:0000259" key="2">
    <source>
        <dbReference type="Pfam" id="PF21307"/>
    </source>
</evidence>
<evidence type="ECO:0000313" key="4">
    <source>
        <dbReference type="EMBL" id="SFC44715.1"/>
    </source>
</evidence>
<evidence type="ECO:0000313" key="7">
    <source>
        <dbReference type="Proteomes" id="UP000198940"/>
    </source>
</evidence>
<organism evidence="5 6">
    <name type="scientific">Flagellimonas taeanensis</name>
    <dbReference type="NCBI Taxonomy" id="1005926"/>
    <lineage>
        <taxon>Bacteria</taxon>
        <taxon>Pseudomonadati</taxon>
        <taxon>Bacteroidota</taxon>
        <taxon>Flavobacteriia</taxon>
        <taxon>Flavobacteriales</taxon>
        <taxon>Flavobacteriaceae</taxon>
        <taxon>Flagellimonas</taxon>
    </lineage>
</organism>
<dbReference type="InterPro" id="IPR016518">
    <property type="entry name" value="Alpha-L-fucosidase"/>
</dbReference>
<dbReference type="RefSeq" id="WP_083569661.1">
    <property type="nucleotide sequence ID" value="NZ_FOKU01000011.1"/>
</dbReference>
<reference evidence="5 6" key="1">
    <citation type="submission" date="2016-11" db="EMBL/GenBank/DDBJ databases">
        <authorList>
            <person name="Varghese N."/>
            <person name="Submissions S."/>
        </authorList>
    </citation>
    <scope>NUCLEOTIDE SEQUENCE [LARGE SCALE GENOMIC DNA]</scope>
    <source>
        <strain evidence="5 6">CGMCC 1.12174</strain>
        <strain evidence="4 7">DSM 26351</strain>
    </source>
</reference>
<feature type="domain" description="Alpha fucosidase A-like C-terminal" evidence="2">
    <location>
        <begin position="717"/>
        <end position="781"/>
    </location>
</feature>
<keyword evidence="7" id="KW-1185">Reference proteome</keyword>
<dbReference type="InterPro" id="IPR008928">
    <property type="entry name" value="6-hairpin_glycosidase_sf"/>
</dbReference>
<dbReference type="SUPFAM" id="SSF48208">
    <property type="entry name" value="Six-hairpin glycosidases"/>
    <property type="match status" value="1"/>
</dbReference>